<gene>
    <name evidence="1" type="ORF">ILYODFUR_006267</name>
</gene>
<evidence type="ECO:0008006" key="3">
    <source>
        <dbReference type="Google" id="ProtNLM"/>
    </source>
</evidence>
<keyword evidence="2" id="KW-1185">Reference proteome</keyword>
<dbReference type="EMBL" id="JAHRIQ010046722">
    <property type="protein sequence ID" value="MEQ2235838.1"/>
    <property type="molecule type" value="Genomic_DNA"/>
</dbReference>
<protein>
    <recommendedName>
        <fullName evidence="3">RING-type domain-containing protein</fullName>
    </recommendedName>
</protein>
<evidence type="ECO:0000313" key="2">
    <source>
        <dbReference type="Proteomes" id="UP001482620"/>
    </source>
</evidence>
<dbReference type="Proteomes" id="UP001482620">
    <property type="component" value="Unassembled WGS sequence"/>
</dbReference>
<name>A0ABV0TW80_9TELE</name>
<sequence>MDIITGEQDSWYHQLRQCDQVLNSKAVPDHYTTTATLFKFGYNVLYMEIWQPTSYKTNPYHLSHSCLFNHLYLDRKKNREKRKTCSKCPRARNRTGDNCVEDCSLCIWCAFSTTQPWCPKCSMIIDTAYFNTVSLS</sequence>
<organism evidence="1 2">
    <name type="scientific">Ilyodon furcidens</name>
    <name type="common">goldbreast splitfin</name>
    <dbReference type="NCBI Taxonomy" id="33524"/>
    <lineage>
        <taxon>Eukaryota</taxon>
        <taxon>Metazoa</taxon>
        <taxon>Chordata</taxon>
        <taxon>Craniata</taxon>
        <taxon>Vertebrata</taxon>
        <taxon>Euteleostomi</taxon>
        <taxon>Actinopterygii</taxon>
        <taxon>Neopterygii</taxon>
        <taxon>Teleostei</taxon>
        <taxon>Neoteleostei</taxon>
        <taxon>Acanthomorphata</taxon>
        <taxon>Ovalentaria</taxon>
        <taxon>Atherinomorphae</taxon>
        <taxon>Cyprinodontiformes</taxon>
        <taxon>Goodeidae</taxon>
        <taxon>Ilyodon</taxon>
    </lineage>
</organism>
<proteinExistence type="predicted"/>
<accession>A0ABV0TW80</accession>
<comment type="caution">
    <text evidence="1">The sequence shown here is derived from an EMBL/GenBank/DDBJ whole genome shotgun (WGS) entry which is preliminary data.</text>
</comment>
<reference evidence="1 2" key="1">
    <citation type="submission" date="2021-06" db="EMBL/GenBank/DDBJ databases">
        <authorList>
            <person name="Palmer J.M."/>
        </authorList>
    </citation>
    <scope>NUCLEOTIDE SEQUENCE [LARGE SCALE GENOMIC DNA]</scope>
    <source>
        <strain evidence="2">if_2019</strain>
        <tissue evidence="1">Muscle</tissue>
    </source>
</reference>
<evidence type="ECO:0000313" key="1">
    <source>
        <dbReference type="EMBL" id="MEQ2235838.1"/>
    </source>
</evidence>